<dbReference type="Proteomes" id="UP000298138">
    <property type="component" value="Unassembled WGS sequence"/>
</dbReference>
<feature type="compositionally biased region" description="Low complexity" evidence="1">
    <location>
        <begin position="1134"/>
        <end position="1147"/>
    </location>
</feature>
<accession>A0A4S2MT17</accession>
<feature type="region of interest" description="Disordered" evidence="1">
    <location>
        <begin position="898"/>
        <end position="944"/>
    </location>
</feature>
<feature type="domain" description="PH" evidence="2">
    <location>
        <begin position="111"/>
        <end position="230"/>
    </location>
</feature>
<dbReference type="EMBL" id="ML220130">
    <property type="protein sequence ID" value="TGZ79621.1"/>
    <property type="molecule type" value="Genomic_DNA"/>
</dbReference>
<feature type="region of interest" description="Disordered" evidence="1">
    <location>
        <begin position="510"/>
        <end position="632"/>
    </location>
</feature>
<dbReference type="Gene3D" id="2.30.29.30">
    <property type="entry name" value="Pleckstrin-homology domain (PH domain)/Phosphotyrosine-binding domain (PTB)"/>
    <property type="match status" value="1"/>
</dbReference>
<feature type="compositionally biased region" description="Polar residues" evidence="1">
    <location>
        <begin position="909"/>
        <end position="941"/>
    </location>
</feature>
<feature type="compositionally biased region" description="Basic and acidic residues" evidence="1">
    <location>
        <begin position="801"/>
        <end position="810"/>
    </location>
</feature>
<dbReference type="InParanoid" id="A0A4S2MT17"/>
<dbReference type="STRING" id="341454.A0A4S2MT17"/>
<dbReference type="SUPFAM" id="SSF50729">
    <property type="entry name" value="PH domain-like"/>
    <property type="match status" value="1"/>
</dbReference>
<gene>
    <name evidence="3" type="ORF">EX30DRAFT_365148</name>
</gene>
<feature type="region of interest" description="Disordered" evidence="1">
    <location>
        <begin position="1086"/>
        <end position="1234"/>
    </location>
</feature>
<dbReference type="AlphaFoldDB" id="A0A4S2MT17"/>
<proteinExistence type="predicted"/>
<feature type="compositionally biased region" description="Polar residues" evidence="1">
    <location>
        <begin position="1095"/>
        <end position="1119"/>
    </location>
</feature>
<dbReference type="OrthoDB" id="5563754at2759"/>
<dbReference type="PROSITE" id="PS50003">
    <property type="entry name" value="PH_DOMAIN"/>
    <property type="match status" value="1"/>
</dbReference>
<feature type="compositionally biased region" description="Basic and acidic residues" evidence="1">
    <location>
        <begin position="835"/>
        <end position="845"/>
    </location>
</feature>
<feature type="compositionally biased region" description="Polar residues" evidence="1">
    <location>
        <begin position="705"/>
        <end position="714"/>
    </location>
</feature>
<feature type="compositionally biased region" description="Polar residues" evidence="1">
    <location>
        <begin position="47"/>
        <end position="57"/>
    </location>
</feature>
<dbReference type="Pfam" id="PF15410">
    <property type="entry name" value="PH_9"/>
    <property type="match status" value="1"/>
</dbReference>
<dbReference type="FunFam" id="2.30.29.30:FF:000203">
    <property type="entry name" value="PH domain-containing protein"/>
    <property type="match status" value="1"/>
</dbReference>
<dbReference type="Pfam" id="PF25381">
    <property type="entry name" value="PH_26"/>
    <property type="match status" value="1"/>
</dbReference>
<sequence>MPRKRSWSASLTNIFSTSSSAANSDQGRHNRHNDAGYSAGSRRRDTIASTPDPNSSPGDPLPQMSSRNSSRPTSRPLSMIHMYNQPTPQIAPDEKPELMPIFNFLNIHSQKLYTEGYFLKLVDMTPDGKHGNDRSWKECFGQLRGCVLSMWDAAELDAAEQTGEEVMPTFLNLTDASIRMIDSLPTRAKDTPPLTNVLSISTAGYNRYLIHCNSHHSLSQWTASIRLCMFEQAKLQEIYTGAIIAAKGKDLNGIGQITERTRFQYEDWVRVRFGAGMPWRKCWAVITQPDEKARKKAKAAAKKAKKSAYANIPVLKGEIKFFETKKTKKQKPIASVVDCYSAYAVYPQSRALIEHSTLIKLEGKVRIHAEHTIESEGIVFIMPDIHPMVSGFETMLRFLFPTWDTFALYGRPGMLIPDKLDLRSLMFAMPRDGGKECGYLDVVDVVSIILQDGAKLKQESEWRARLKKATEDKIKMIQATGNMKGARSSLPAVGKGGHVVFHNGKFPSAVSLDQDLPPHHVPFDTPPGSRDGKRSSRPLSDMSGYPSFKRPITPPLIGGVDQRSSPQRNGNPPGTGSSSGSGDSYFPNGVDPATVRLGQTLQPDVQPVPVTPRTTHAPSARPNQPLPQPSNIAAYDEDNLFAGVVPLRQSLISEARSSAISCPLSHESRDSWGSHQIQTATPLVLRGPPPPRDVGSRADYEYPPVQSQSNTPSYRGSHEDVIGGGYPNGGSLQSTPEKSSPARGPIARKPVPGHLAMDERADSLSSLQNHLIDQQAMEKIPTRSNSKLAGISRRVTDEDDFDRRAKERRQNGGYESQSDYEDDEPDYASVISEPPKVERDAERPRTGRMKIVGKEEEKDVIIGDVHYRPKSPGNLLKDTIAMPVIDFGKTINHGRSLSTELDHDDRRSSSSQGFYNQGSSRNSSNVGWTPSSDLGQQQPQRRSMVWQPGMAHLGGQEPGLSPEQFVAERAAAAQANTRQRYVHHRKSSSGMLSNTAWHGSSSHEHLPPRPHSRGGNSAFTPGGLMSEINAPLSAKQQEYVARSTGTSLVQLQPEERAPPPHNTGLLGAIQAQEEEKKRMKEEFQSGYISRDAISPSVQQEIARRQLSNAREATKGRTTPSPRPLSNLGGSYFSQHNPQQLHQQQQAQYPHVTRSKSPLQPPQAISGNTGFPHVLRSAPPTRPMTRSPAPSTPGSQAPPPPAMQYYTPQQMGVGDSQGRNGGRRVFQSKRRSGFF</sequence>
<protein>
    <recommendedName>
        <fullName evidence="2">PH domain-containing protein</fullName>
    </recommendedName>
</protein>
<feature type="compositionally biased region" description="Polar residues" evidence="1">
    <location>
        <begin position="988"/>
        <end position="1000"/>
    </location>
</feature>
<evidence type="ECO:0000313" key="3">
    <source>
        <dbReference type="EMBL" id="TGZ79621.1"/>
    </source>
</evidence>
<evidence type="ECO:0000313" key="4">
    <source>
        <dbReference type="Proteomes" id="UP000298138"/>
    </source>
</evidence>
<feature type="compositionally biased region" description="Polar residues" evidence="1">
    <location>
        <begin position="1154"/>
        <end position="1168"/>
    </location>
</feature>
<dbReference type="InterPro" id="IPR041681">
    <property type="entry name" value="PH_9"/>
</dbReference>
<feature type="region of interest" description="Disordered" evidence="1">
    <location>
        <begin position="679"/>
        <end position="751"/>
    </location>
</feature>
<keyword evidence="4" id="KW-1185">Reference proteome</keyword>
<name>A0A4S2MT17_9PEZI</name>
<feature type="region of interest" description="Disordered" evidence="1">
    <location>
        <begin position="18"/>
        <end position="79"/>
    </location>
</feature>
<feature type="compositionally biased region" description="Basic residues" evidence="1">
    <location>
        <begin position="1225"/>
        <end position="1234"/>
    </location>
</feature>
<evidence type="ECO:0000259" key="2">
    <source>
        <dbReference type="PROSITE" id="PS50003"/>
    </source>
</evidence>
<reference evidence="3 4" key="1">
    <citation type="submission" date="2019-04" db="EMBL/GenBank/DDBJ databases">
        <title>Comparative genomics and transcriptomics to analyze fruiting body development in filamentous ascomycetes.</title>
        <authorList>
            <consortium name="DOE Joint Genome Institute"/>
            <person name="Lutkenhaus R."/>
            <person name="Traeger S."/>
            <person name="Breuer J."/>
            <person name="Kuo A."/>
            <person name="Lipzen A."/>
            <person name="Pangilinan J."/>
            <person name="Dilworth D."/>
            <person name="Sandor L."/>
            <person name="Poggeler S."/>
            <person name="Barry K."/>
            <person name="Grigoriev I.V."/>
            <person name="Nowrousian M."/>
        </authorList>
    </citation>
    <scope>NUCLEOTIDE SEQUENCE [LARGE SCALE GENOMIC DNA]</scope>
    <source>
        <strain evidence="3 4">CBS 389.68</strain>
    </source>
</reference>
<evidence type="ECO:0000256" key="1">
    <source>
        <dbReference type="SAM" id="MobiDB-lite"/>
    </source>
</evidence>
<feature type="compositionally biased region" description="Low complexity" evidence="1">
    <location>
        <begin position="569"/>
        <end position="584"/>
    </location>
</feature>
<dbReference type="InterPro" id="IPR001849">
    <property type="entry name" value="PH_domain"/>
</dbReference>
<dbReference type="InterPro" id="IPR011993">
    <property type="entry name" value="PH-like_dom_sf"/>
</dbReference>
<feature type="compositionally biased region" description="Low complexity" evidence="1">
    <location>
        <begin position="65"/>
        <end position="78"/>
    </location>
</feature>
<organism evidence="3 4">
    <name type="scientific">Ascodesmis nigricans</name>
    <dbReference type="NCBI Taxonomy" id="341454"/>
    <lineage>
        <taxon>Eukaryota</taxon>
        <taxon>Fungi</taxon>
        <taxon>Dikarya</taxon>
        <taxon>Ascomycota</taxon>
        <taxon>Pezizomycotina</taxon>
        <taxon>Pezizomycetes</taxon>
        <taxon>Pezizales</taxon>
        <taxon>Ascodesmidaceae</taxon>
        <taxon>Ascodesmis</taxon>
    </lineage>
</organism>
<dbReference type="SMART" id="SM00233">
    <property type="entry name" value="PH"/>
    <property type="match status" value="1"/>
</dbReference>
<dbReference type="InterPro" id="IPR058155">
    <property type="entry name" value="Skg3/CAF120-like_PH"/>
</dbReference>
<feature type="region of interest" description="Disordered" evidence="1">
    <location>
        <begin position="970"/>
        <end position="1019"/>
    </location>
</feature>
<feature type="region of interest" description="Disordered" evidence="1">
    <location>
        <begin position="774"/>
        <end position="851"/>
    </location>
</feature>